<dbReference type="Gene3D" id="2.40.440.10">
    <property type="entry name" value="L,D-transpeptidase catalytic domain-like"/>
    <property type="match status" value="1"/>
</dbReference>
<dbReference type="GO" id="GO:0008360">
    <property type="term" value="P:regulation of cell shape"/>
    <property type="evidence" value="ECO:0007669"/>
    <property type="project" value="UniProtKB-UniRule"/>
</dbReference>
<dbReference type="UniPathway" id="UPA00219"/>
<feature type="domain" description="L,D-TPase catalytic" evidence="8">
    <location>
        <begin position="85"/>
        <end position="194"/>
    </location>
</feature>
<dbReference type="Pfam" id="PF03734">
    <property type="entry name" value="YkuD"/>
    <property type="match status" value="1"/>
</dbReference>
<dbReference type="InterPro" id="IPR038063">
    <property type="entry name" value="Transpep_catalytic_dom"/>
</dbReference>
<dbReference type="SUPFAM" id="SSF141523">
    <property type="entry name" value="L,D-transpeptidase catalytic domain-like"/>
    <property type="match status" value="1"/>
</dbReference>
<dbReference type="GO" id="GO:0005576">
    <property type="term" value="C:extracellular region"/>
    <property type="evidence" value="ECO:0007669"/>
    <property type="project" value="TreeGrafter"/>
</dbReference>
<feature type="active site" description="Nucleophile" evidence="6">
    <location>
        <position position="170"/>
    </location>
</feature>
<dbReference type="GO" id="GO:0071972">
    <property type="term" value="F:peptidoglycan L,D-transpeptidase activity"/>
    <property type="evidence" value="ECO:0007669"/>
    <property type="project" value="TreeGrafter"/>
</dbReference>
<evidence type="ECO:0000256" key="6">
    <source>
        <dbReference type="PROSITE-ProRule" id="PRU01373"/>
    </source>
</evidence>
<protein>
    <recommendedName>
        <fullName evidence="8">L,D-TPase catalytic domain-containing protein</fullName>
    </recommendedName>
</protein>
<reference evidence="9" key="1">
    <citation type="submission" date="2013-10" db="EMBL/GenBank/DDBJ databases">
        <title>Functional metagenomics reveals novel beta-galactosidases not predictable from gene sequences.</title>
        <authorList>
            <person name="Cheng J."/>
            <person name="Engel K."/>
            <person name="Romantsov T."/>
            <person name="Neufeld J.D."/>
            <person name="Rose D.R."/>
            <person name="Charles T.C."/>
        </authorList>
    </citation>
    <scope>NUCLEOTIDE SEQUENCE</scope>
</reference>
<dbReference type="PANTHER" id="PTHR30582">
    <property type="entry name" value="L,D-TRANSPEPTIDASE"/>
    <property type="match status" value="1"/>
</dbReference>
<evidence type="ECO:0000256" key="7">
    <source>
        <dbReference type="SAM" id="SignalP"/>
    </source>
</evidence>
<keyword evidence="3 6" id="KW-0133">Cell shape</keyword>
<feature type="active site" description="Proton donor/acceptor" evidence="6">
    <location>
        <position position="157"/>
    </location>
</feature>
<accession>X2LC10</accession>
<keyword evidence="2" id="KW-0808">Transferase</keyword>
<keyword evidence="4 6" id="KW-0573">Peptidoglycan synthesis</keyword>
<evidence type="ECO:0000259" key="8">
    <source>
        <dbReference type="PROSITE" id="PS52029"/>
    </source>
</evidence>
<sequence length="195" mass="21078">MFRIRHLGAVAIVAALLAGCASVPERSAVAPAPVVADVRNPYPDYRWSNGFAPKAHEEATALFGPLALRPGDSRWAPAVPAAGEAQVVIDLRTQLLYVYRAGQLVGVSTISSGKKGKETQLGFWAVRIKKKNGFSRKYDNAPMPFMQMYDEKGLAFHGGKLPGYPASHGCVRLPVKFAERLFGLTKIGTKVIIEG</sequence>
<keyword evidence="7" id="KW-0732">Signal</keyword>
<dbReference type="NCBIfam" id="NF004785">
    <property type="entry name" value="PRK06132.1-2"/>
    <property type="match status" value="1"/>
</dbReference>
<evidence type="ECO:0000256" key="4">
    <source>
        <dbReference type="ARBA" id="ARBA00022984"/>
    </source>
</evidence>
<feature type="chain" id="PRO_5004951531" description="L,D-TPase catalytic domain-containing protein" evidence="7">
    <location>
        <begin position="24"/>
        <end position="195"/>
    </location>
</feature>
<dbReference type="GO" id="GO:0071555">
    <property type="term" value="P:cell wall organization"/>
    <property type="evidence" value="ECO:0007669"/>
    <property type="project" value="UniProtKB-UniRule"/>
</dbReference>
<keyword evidence="5 6" id="KW-0961">Cell wall biogenesis/degradation</keyword>
<name>X2LC10_9BACT</name>
<dbReference type="InterPro" id="IPR050979">
    <property type="entry name" value="LD-transpeptidase"/>
</dbReference>
<dbReference type="GO" id="GO:0018104">
    <property type="term" value="P:peptidoglycan-protein cross-linking"/>
    <property type="evidence" value="ECO:0007669"/>
    <property type="project" value="TreeGrafter"/>
</dbReference>
<dbReference type="PROSITE" id="PS51257">
    <property type="entry name" value="PROKAR_LIPOPROTEIN"/>
    <property type="match status" value="1"/>
</dbReference>
<dbReference type="PANTHER" id="PTHR30582:SF2">
    <property type="entry name" value="L,D-TRANSPEPTIDASE YCIB-RELATED"/>
    <property type="match status" value="1"/>
</dbReference>
<evidence type="ECO:0000256" key="5">
    <source>
        <dbReference type="ARBA" id="ARBA00023316"/>
    </source>
</evidence>
<dbReference type="CDD" id="cd16913">
    <property type="entry name" value="YkuD_like"/>
    <property type="match status" value="1"/>
</dbReference>
<dbReference type="InterPro" id="IPR005490">
    <property type="entry name" value="LD_TPept_cat_dom"/>
</dbReference>
<dbReference type="EMBL" id="KF796599">
    <property type="protein sequence ID" value="AHN97793.1"/>
    <property type="molecule type" value="Genomic_DNA"/>
</dbReference>
<feature type="signal peptide" evidence="7">
    <location>
        <begin position="1"/>
        <end position="23"/>
    </location>
</feature>
<dbReference type="PROSITE" id="PS52029">
    <property type="entry name" value="LD_TPASE"/>
    <property type="match status" value="1"/>
</dbReference>
<organism evidence="9">
    <name type="scientific">uncultured bacterium lac82</name>
    <dbReference type="NCBI Taxonomy" id="1447247"/>
    <lineage>
        <taxon>Bacteria</taxon>
        <taxon>environmental samples</taxon>
    </lineage>
</organism>
<dbReference type="GO" id="GO:0016740">
    <property type="term" value="F:transferase activity"/>
    <property type="evidence" value="ECO:0007669"/>
    <property type="project" value="UniProtKB-KW"/>
</dbReference>
<evidence type="ECO:0000256" key="2">
    <source>
        <dbReference type="ARBA" id="ARBA00022679"/>
    </source>
</evidence>
<evidence type="ECO:0000313" key="9">
    <source>
        <dbReference type="EMBL" id="AHN97793.1"/>
    </source>
</evidence>
<comment type="pathway">
    <text evidence="1 6">Cell wall biogenesis; peptidoglycan biosynthesis.</text>
</comment>
<evidence type="ECO:0000256" key="1">
    <source>
        <dbReference type="ARBA" id="ARBA00004752"/>
    </source>
</evidence>
<dbReference type="AlphaFoldDB" id="X2LC10"/>
<evidence type="ECO:0000256" key="3">
    <source>
        <dbReference type="ARBA" id="ARBA00022960"/>
    </source>
</evidence>
<proteinExistence type="predicted"/>